<keyword evidence="13" id="KW-0437">Light-harvesting polypeptide</keyword>
<dbReference type="Gene3D" id="1.10.3460.10">
    <property type="entry name" value="Chlorophyll a/b binding protein domain"/>
    <property type="match status" value="5"/>
</dbReference>
<keyword evidence="12 15" id="KW-0472">Membrane</keyword>
<feature type="transmembrane region" description="Helical" evidence="15">
    <location>
        <begin position="455"/>
        <end position="476"/>
    </location>
</feature>
<keyword evidence="18" id="KW-1185">Reference proteome</keyword>
<evidence type="ECO:0000256" key="7">
    <source>
        <dbReference type="ARBA" id="ARBA00022640"/>
    </source>
</evidence>
<evidence type="ECO:0000256" key="5">
    <source>
        <dbReference type="ARBA" id="ARBA00022528"/>
    </source>
</evidence>
<keyword evidence="8 15" id="KW-0812">Transmembrane</keyword>
<keyword evidence="5" id="KW-0150">Chloroplast</keyword>
<feature type="non-terminal residue" evidence="17">
    <location>
        <position position="1"/>
    </location>
</feature>
<dbReference type="InterPro" id="IPR001344">
    <property type="entry name" value="Chloro_AB-bd_pln"/>
</dbReference>
<keyword evidence="7" id="KW-0934">Plastid</keyword>
<feature type="transmembrane region" description="Helical" evidence="15">
    <location>
        <begin position="305"/>
        <end position="324"/>
    </location>
</feature>
<evidence type="ECO:0000256" key="12">
    <source>
        <dbReference type="ARBA" id="ARBA00023136"/>
    </source>
</evidence>
<keyword evidence="15" id="KW-1133">Transmembrane helix</keyword>
<feature type="transmembrane region" description="Helical" evidence="15">
    <location>
        <begin position="646"/>
        <end position="667"/>
    </location>
</feature>
<evidence type="ECO:0000313" key="18">
    <source>
        <dbReference type="Proteomes" id="UP001230188"/>
    </source>
</evidence>
<reference evidence="17" key="1">
    <citation type="submission" date="2023-01" db="EMBL/GenBank/DDBJ databases">
        <title>Metagenome sequencing of chrysophaentin producing Chrysophaeum taylorii.</title>
        <authorList>
            <person name="Davison J."/>
            <person name="Bewley C."/>
        </authorList>
    </citation>
    <scope>NUCLEOTIDE SEQUENCE</scope>
    <source>
        <strain evidence="17">NIES-1699</strain>
    </source>
</reference>
<feature type="transmembrane region" description="Helical" evidence="15">
    <location>
        <begin position="878"/>
        <end position="897"/>
    </location>
</feature>
<feature type="transmembrane region" description="Helical" evidence="15">
    <location>
        <begin position="264"/>
        <end position="285"/>
    </location>
</feature>
<dbReference type="Pfam" id="PF00504">
    <property type="entry name" value="Chloroa_b-bind"/>
    <property type="match status" value="5"/>
</dbReference>
<evidence type="ECO:0000256" key="9">
    <source>
        <dbReference type="ARBA" id="ARBA00022946"/>
    </source>
</evidence>
<dbReference type="GO" id="GO:0016168">
    <property type="term" value="F:chlorophyll binding"/>
    <property type="evidence" value="ECO:0007669"/>
    <property type="project" value="UniProtKB-KW"/>
</dbReference>
<dbReference type="GO" id="GO:0009523">
    <property type="term" value="C:photosystem II"/>
    <property type="evidence" value="ECO:0007669"/>
    <property type="project" value="UniProtKB-KW"/>
</dbReference>
<evidence type="ECO:0000313" key="17">
    <source>
        <dbReference type="EMBL" id="KAJ8599830.1"/>
    </source>
</evidence>
<keyword evidence="11" id="KW-0793">Thylakoid</keyword>
<evidence type="ECO:0000256" key="15">
    <source>
        <dbReference type="SAM" id="Phobius"/>
    </source>
</evidence>
<dbReference type="GO" id="GO:0009535">
    <property type="term" value="C:chloroplast thylakoid membrane"/>
    <property type="evidence" value="ECO:0007669"/>
    <property type="project" value="UniProtKB-SubCell"/>
</dbReference>
<feature type="signal peptide" evidence="16">
    <location>
        <begin position="1"/>
        <end position="16"/>
    </location>
</feature>
<gene>
    <name evidence="17" type="ORF">CTAYLR_010574</name>
</gene>
<evidence type="ECO:0000256" key="1">
    <source>
        <dbReference type="ARBA" id="ARBA00004022"/>
    </source>
</evidence>
<keyword evidence="9" id="KW-0809">Transit peptide</keyword>
<keyword evidence="10" id="KW-0157">Chromophore</keyword>
<evidence type="ECO:0000256" key="14">
    <source>
        <dbReference type="ARBA" id="ARBA00023276"/>
    </source>
</evidence>
<dbReference type="PANTHER" id="PTHR21649">
    <property type="entry name" value="CHLOROPHYLL A/B BINDING PROTEIN"/>
    <property type="match status" value="1"/>
</dbReference>
<feature type="transmembrane region" description="Helical" evidence="15">
    <location>
        <begin position="687"/>
        <end position="706"/>
    </location>
</feature>
<feature type="transmembrane region" description="Helical" evidence="15">
    <location>
        <begin position="496"/>
        <end position="515"/>
    </location>
</feature>
<keyword evidence="14" id="KW-0604">Photosystem II</keyword>
<sequence length="953" mass="100709">MFSKVVVALCLTSAGAFAPVASHAAPKTVVKAFETELGVQPPLGFFDPLGLLADADQEKFERLRYVEIKHGRISMLAVLGQIVTKAGIFLPGTIDYSGTKFSDVPTGFGAFSAIQPAGIAQIVAFVGFLELFVMKDSANGAAPGEFPGDFRNGALDFGWDSFSAEEKLSKRAIELNNGRAAMMGILALMVHEELGVVVALCLTSAGAFAPVASHAAPKTVVKAFETELGVQPPLGFFDPLGLLADADQEKFERLRYVEIKHGRISMLAVLGQIVTKAGIFLPGTIDYSGTKFSDVPTGFGAFSAIQPAGIAQIVAFVGFLELFVMKDSANGAAPGEFPGDFRNGALDFGWDSFSAEEKLSKRAIELNNGRAAMMGILALMVHEELGVVVALCLTSAGAFAPVASHAAPKTVVKAFETELGVQPPLGFFDPLGLLADADQEKFERLRYVEIKHGRISMLAVLGQIVTKAGIFLPGTIDYSGTKFSDVPTGFGAFSAIQPAGIAQIVAFVGFLELFVMKDSANGAAPGEFPGDFRNGALDFGWDSFSAEEKLSKRAIELNNGRAAMMGILALMVHEELGVVVALCLTSAGAFAPVASHAAPKTVVKAFETELGVQPPLGFFDPLGLLADADQEKFERLRYVEIKHGRISMLAVLGQIVTKAGIFLPGTIDYSGTKFSDVPTGFGAFSAIQPAGIAQIVAFVGFLELFVMKDSANGAAPGEFPGDFRNGALDFGWDSFSAEEKLSKRAIELNNGRAAMMGILALMVHEELGVVVALCLTSAGAFAPVASHAAPKTVVKAFETELGVQPPLGFFDPLGLLADADQEKFERLRYVEIKHGRISMLAVLGQVVTKAGIFLPGTIDYSGTKFSDVPTGFGAFSAIQPAGIAQIVAFVGFLELFVMKDSANGAAPGEFPGDFRNGALDFGWDSFSAEEKLSKRAIELNNGRAAMMGILALM</sequence>
<evidence type="ECO:0000256" key="2">
    <source>
        <dbReference type="ARBA" id="ARBA00004334"/>
    </source>
</evidence>
<comment type="subcellular location">
    <subcellularLocation>
        <location evidence="2">Plastid</location>
        <location evidence="2">Chloroplast thylakoid membrane</location>
    </subcellularLocation>
</comment>
<name>A0AAD7U8N8_9STRA</name>
<keyword evidence="16" id="KW-0732">Signal</keyword>
<comment type="similarity">
    <text evidence="3">Belongs to the fucoxanthin chlorophyll protein family.</text>
</comment>
<evidence type="ECO:0000256" key="13">
    <source>
        <dbReference type="ARBA" id="ARBA00023243"/>
    </source>
</evidence>
<keyword evidence="6" id="KW-0602">Photosynthesis</keyword>
<evidence type="ECO:0000256" key="4">
    <source>
        <dbReference type="ARBA" id="ARBA00022494"/>
    </source>
</evidence>
<dbReference type="FunFam" id="1.10.3460.10:FF:000011">
    <property type="entry name" value="Fucoxanthin chlorophyll a/c protein 8"/>
    <property type="match status" value="5"/>
</dbReference>
<evidence type="ECO:0000256" key="10">
    <source>
        <dbReference type="ARBA" id="ARBA00022991"/>
    </source>
</evidence>
<evidence type="ECO:0000256" key="3">
    <source>
        <dbReference type="ARBA" id="ARBA00005933"/>
    </source>
</evidence>
<dbReference type="EMBL" id="JAQMWT010000539">
    <property type="protein sequence ID" value="KAJ8599830.1"/>
    <property type="molecule type" value="Genomic_DNA"/>
</dbReference>
<proteinExistence type="inferred from homology"/>
<accession>A0AAD7U8N8</accession>
<dbReference type="InterPro" id="IPR022796">
    <property type="entry name" value="Chloroa_b-bind"/>
</dbReference>
<protein>
    <submittedName>
        <fullName evidence="17">Uncharacterized protein</fullName>
    </submittedName>
</protein>
<feature type="transmembrane region" description="Helical" evidence="15">
    <location>
        <begin position="837"/>
        <end position="858"/>
    </location>
</feature>
<dbReference type="GO" id="GO:0009765">
    <property type="term" value="P:photosynthesis, light harvesting"/>
    <property type="evidence" value="ECO:0007669"/>
    <property type="project" value="InterPro"/>
</dbReference>
<comment type="function">
    <text evidence="1">The light-harvesting complex (LHC) functions as a light receptor, it captures and delivers excitation energy to photosystems with which it is closely associated. Energy is transferred from the carotenoid and chlorophyll C (or B) to chlorophyll A and the photosynthetic reaction centers where it is used to synthesize ATP and reducing power.</text>
</comment>
<feature type="chain" id="PRO_5041943254" evidence="16">
    <location>
        <begin position="17"/>
        <end position="953"/>
    </location>
</feature>
<dbReference type="SUPFAM" id="SSF103511">
    <property type="entry name" value="Chlorophyll a-b binding protein"/>
    <property type="match status" value="5"/>
</dbReference>
<evidence type="ECO:0000256" key="11">
    <source>
        <dbReference type="ARBA" id="ARBA00023078"/>
    </source>
</evidence>
<dbReference type="Proteomes" id="UP001230188">
    <property type="component" value="Unassembled WGS sequence"/>
</dbReference>
<evidence type="ECO:0000256" key="8">
    <source>
        <dbReference type="ARBA" id="ARBA00022692"/>
    </source>
</evidence>
<keyword evidence="4" id="KW-0148">Chlorophyll</keyword>
<organism evidence="17 18">
    <name type="scientific">Chrysophaeum taylorii</name>
    <dbReference type="NCBI Taxonomy" id="2483200"/>
    <lineage>
        <taxon>Eukaryota</taxon>
        <taxon>Sar</taxon>
        <taxon>Stramenopiles</taxon>
        <taxon>Ochrophyta</taxon>
        <taxon>Pelagophyceae</taxon>
        <taxon>Pelagomonadales</taxon>
        <taxon>Pelagomonadaceae</taxon>
        <taxon>Chrysophaeum</taxon>
    </lineage>
</organism>
<feature type="transmembrane region" description="Helical" evidence="15">
    <location>
        <begin position="113"/>
        <end position="133"/>
    </location>
</feature>
<evidence type="ECO:0000256" key="16">
    <source>
        <dbReference type="SAM" id="SignalP"/>
    </source>
</evidence>
<dbReference type="AlphaFoldDB" id="A0AAD7U8N8"/>
<dbReference type="GO" id="GO:0030076">
    <property type="term" value="C:light-harvesting complex"/>
    <property type="evidence" value="ECO:0007669"/>
    <property type="project" value="UniProtKB-KW"/>
</dbReference>
<evidence type="ECO:0000256" key="6">
    <source>
        <dbReference type="ARBA" id="ARBA00022531"/>
    </source>
</evidence>
<comment type="caution">
    <text evidence="17">The sequence shown here is derived from an EMBL/GenBank/DDBJ whole genome shotgun (WGS) entry which is preliminary data.</text>
</comment>